<evidence type="ECO:0000256" key="4">
    <source>
        <dbReference type="ARBA" id="ARBA00022692"/>
    </source>
</evidence>
<feature type="transmembrane region" description="Helical" evidence="7">
    <location>
        <begin position="133"/>
        <end position="157"/>
    </location>
</feature>
<feature type="transmembrane region" description="Helical" evidence="7">
    <location>
        <begin position="209"/>
        <end position="227"/>
    </location>
</feature>
<dbReference type="RefSeq" id="WP_086434988.1">
    <property type="nucleotide sequence ID" value="NZ_FXWH01000002.1"/>
</dbReference>
<keyword evidence="4 7" id="KW-0812">Transmembrane</keyword>
<evidence type="ECO:0000256" key="5">
    <source>
        <dbReference type="ARBA" id="ARBA00022989"/>
    </source>
</evidence>
<dbReference type="NCBIfam" id="TIGR00765">
    <property type="entry name" value="yihY_not_rbn"/>
    <property type="match status" value="1"/>
</dbReference>
<evidence type="ECO:0000256" key="3">
    <source>
        <dbReference type="ARBA" id="ARBA00022519"/>
    </source>
</evidence>
<dbReference type="Proteomes" id="UP000194450">
    <property type="component" value="Unassembled WGS sequence"/>
</dbReference>
<feature type="transmembrane region" description="Helical" evidence="7">
    <location>
        <begin position="177"/>
        <end position="197"/>
    </location>
</feature>
<dbReference type="GO" id="GO:0005886">
    <property type="term" value="C:plasma membrane"/>
    <property type="evidence" value="ECO:0007669"/>
    <property type="project" value="UniProtKB-SubCell"/>
</dbReference>
<evidence type="ECO:0000256" key="7">
    <source>
        <dbReference type="HAMAP-Rule" id="MF_00672"/>
    </source>
</evidence>
<sequence>MDVTKLQLYATNSWRFLRYFVRRCAQDKISVTAGHLTYVSSLALVPLIAVMFSGFAAFPMFADMRKEIQNLIVTNLIPTSSDAINGYINEFAGNASQMTTIGVVFLVVVAIMLLMTIDTAINRIWRNYQRRRLPIAIAIYWMLLTLGPLLMGSGLAISSYVVSLASFADTYVSGLQSAILTIVPYITSILAFLLLYVLMPNRVVRIKHAIWGALLATILFELGKYGFTEYITRFPSYEAIYGALATIPILLVWMYLSWNIVLLGAELTASIEEFNEREEPGTDHLPAD</sequence>
<keyword evidence="9" id="KW-1185">Reference proteome</keyword>
<dbReference type="EMBL" id="FXWH01000002">
    <property type="protein sequence ID" value="SMQ79928.1"/>
    <property type="molecule type" value="Genomic_DNA"/>
</dbReference>
<dbReference type="AlphaFoldDB" id="A0A1Y6G2Y5"/>
<evidence type="ECO:0000256" key="2">
    <source>
        <dbReference type="ARBA" id="ARBA00022475"/>
    </source>
</evidence>
<dbReference type="NCBIfam" id="NF002457">
    <property type="entry name" value="PRK01637.1"/>
    <property type="match status" value="1"/>
</dbReference>
<evidence type="ECO:0000313" key="8">
    <source>
        <dbReference type="EMBL" id="SMQ79928.1"/>
    </source>
</evidence>
<keyword evidence="3" id="KW-0997">Cell inner membrane</keyword>
<keyword evidence="2 7" id="KW-1003">Cell membrane</keyword>
<reference evidence="9" key="1">
    <citation type="submission" date="2017-04" db="EMBL/GenBank/DDBJ databases">
        <authorList>
            <person name="Varghese N."/>
            <person name="Submissions S."/>
        </authorList>
    </citation>
    <scope>NUCLEOTIDE SEQUENCE [LARGE SCALE GENOMIC DNA]</scope>
</reference>
<keyword evidence="5 7" id="KW-1133">Transmembrane helix</keyword>
<dbReference type="Pfam" id="PF03631">
    <property type="entry name" value="Virul_fac_BrkB"/>
    <property type="match status" value="1"/>
</dbReference>
<dbReference type="PANTHER" id="PTHR30213">
    <property type="entry name" value="INNER MEMBRANE PROTEIN YHJD"/>
    <property type="match status" value="1"/>
</dbReference>
<dbReference type="PANTHER" id="PTHR30213:SF0">
    <property type="entry name" value="UPF0761 MEMBRANE PROTEIN YIHY"/>
    <property type="match status" value="1"/>
</dbReference>
<proteinExistence type="inferred from homology"/>
<dbReference type="PIRSF" id="PIRSF035875">
    <property type="entry name" value="RNase_BN"/>
    <property type="match status" value="1"/>
</dbReference>
<name>A0A1Y6G2Y5_9GAMM</name>
<dbReference type="InterPro" id="IPR023679">
    <property type="entry name" value="UPF0761_bac"/>
</dbReference>
<gene>
    <name evidence="8" type="ORF">SAMN06297229_1850</name>
</gene>
<evidence type="ECO:0000256" key="6">
    <source>
        <dbReference type="ARBA" id="ARBA00023136"/>
    </source>
</evidence>
<feature type="transmembrane region" description="Helical" evidence="7">
    <location>
        <begin position="100"/>
        <end position="121"/>
    </location>
</feature>
<evidence type="ECO:0000313" key="9">
    <source>
        <dbReference type="Proteomes" id="UP000194450"/>
    </source>
</evidence>
<feature type="transmembrane region" description="Helical" evidence="7">
    <location>
        <begin position="38"/>
        <end position="58"/>
    </location>
</feature>
<comment type="similarity">
    <text evidence="7">Belongs to the UPF0761 family.</text>
</comment>
<comment type="subcellular location">
    <subcellularLocation>
        <location evidence="1 7">Cell membrane</location>
        <topology evidence="1 7">Multi-pass membrane protein</topology>
    </subcellularLocation>
</comment>
<keyword evidence="6 7" id="KW-0472">Membrane</keyword>
<accession>A0A1Y6G2Y5</accession>
<dbReference type="OrthoDB" id="9808671at2"/>
<dbReference type="HAMAP" id="MF_00672">
    <property type="entry name" value="UPF0761"/>
    <property type="match status" value="1"/>
</dbReference>
<organism evidence="8 9">
    <name type="scientific">Pseudidiomarina planktonica</name>
    <dbReference type="NCBI Taxonomy" id="1323738"/>
    <lineage>
        <taxon>Bacteria</taxon>
        <taxon>Pseudomonadati</taxon>
        <taxon>Pseudomonadota</taxon>
        <taxon>Gammaproteobacteria</taxon>
        <taxon>Alteromonadales</taxon>
        <taxon>Idiomarinaceae</taxon>
        <taxon>Pseudidiomarina</taxon>
    </lineage>
</organism>
<dbReference type="InterPro" id="IPR017039">
    <property type="entry name" value="Virul_fac_BrkB"/>
</dbReference>
<protein>
    <recommendedName>
        <fullName evidence="7">UPF0761 membrane protein SAMN06297229_1850</fullName>
    </recommendedName>
</protein>
<feature type="transmembrane region" description="Helical" evidence="7">
    <location>
        <begin position="239"/>
        <end position="256"/>
    </location>
</feature>
<evidence type="ECO:0000256" key="1">
    <source>
        <dbReference type="ARBA" id="ARBA00004651"/>
    </source>
</evidence>